<dbReference type="EMBL" id="ABOX02000046">
    <property type="protein sequence ID" value="EEF58270.1"/>
    <property type="molecule type" value="Genomic_DNA"/>
</dbReference>
<evidence type="ECO:0000256" key="2">
    <source>
        <dbReference type="ARBA" id="ARBA00022598"/>
    </source>
</evidence>
<dbReference type="InterPro" id="IPR045851">
    <property type="entry name" value="AMP-bd_C_sf"/>
</dbReference>
<dbReference type="AlphaFoldDB" id="B9XPD0"/>
<dbReference type="CDD" id="cd05936">
    <property type="entry name" value="FC-FACS_FadD_like"/>
    <property type="match status" value="1"/>
</dbReference>
<name>B9XPD0_PEDPL</name>
<dbReference type="PANTHER" id="PTHR43767:SF1">
    <property type="entry name" value="NONRIBOSOMAL PEPTIDE SYNTHASE PES1 (EUROFUNG)-RELATED"/>
    <property type="match status" value="1"/>
</dbReference>
<evidence type="ECO:0000256" key="1">
    <source>
        <dbReference type="ARBA" id="ARBA00006432"/>
    </source>
</evidence>
<evidence type="ECO:0000259" key="4">
    <source>
        <dbReference type="Pfam" id="PF00501"/>
    </source>
</evidence>
<dbReference type="SUPFAM" id="SSF56801">
    <property type="entry name" value="Acetyl-CoA synthetase-like"/>
    <property type="match status" value="1"/>
</dbReference>
<dbReference type="GO" id="GO:0016878">
    <property type="term" value="F:acid-thiol ligase activity"/>
    <property type="evidence" value="ECO:0007669"/>
    <property type="project" value="UniProtKB-ARBA"/>
</dbReference>
<dbReference type="RefSeq" id="WP_007417666.1">
    <property type="nucleotide sequence ID" value="NZ_ABOX02000046.1"/>
</dbReference>
<dbReference type="OrthoDB" id="9762242at2"/>
<keyword evidence="2 6" id="KW-0436">Ligase</keyword>
<dbReference type="Pfam" id="PF00501">
    <property type="entry name" value="AMP-binding"/>
    <property type="match status" value="1"/>
</dbReference>
<dbReference type="PANTHER" id="PTHR43767">
    <property type="entry name" value="LONG-CHAIN-FATTY-ACID--COA LIGASE"/>
    <property type="match status" value="1"/>
</dbReference>
<evidence type="ECO:0000259" key="5">
    <source>
        <dbReference type="Pfam" id="PF13193"/>
    </source>
</evidence>
<dbReference type="Gene3D" id="3.30.300.30">
    <property type="match status" value="1"/>
</dbReference>
<dbReference type="PROSITE" id="PS00455">
    <property type="entry name" value="AMP_BINDING"/>
    <property type="match status" value="1"/>
</dbReference>
<protein>
    <submittedName>
        <fullName evidence="6">AMP-dependent synthetase and ligase</fullName>
    </submittedName>
</protein>
<feature type="domain" description="AMP-binding enzyme C-terminal" evidence="5">
    <location>
        <begin position="406"/>
        <end position="481"/>
    </location>
</feature>
<accession>B9XPD0</accession>
<proteinExistence type="inferred from homology"/>
<dbReference type="Gene3D" id="3.40.50.12780">
    <property type="entry name" value="N-terminal domain of ligase-like"/>
    <property type="match status" value="1"/>
</dbReference>
<dbReference type="NCBIfam" id="NF004837">
    <property type="entry name" value="PRK06187.1"/>
    <property type="match status" value="1"/>
</dbReference>
<evidence type="ECO:0000313" key="6">
    <source>
        <dbReference type="EMBL" id="EEF58270.1"/>
    </source>
</evidence>
<sequence>MNLSSAFARSAGKNPQKVALYWGEQEYTFATLWDQSEHVASYLQTRLNAKPGARVALWLKNCPEFIPALFGILHAGCVVVPVNNFLKPAEVNYILQDAGADIMITDSAMAEHLPALQASRPNLHIIQVEQFGPDVLNTAKVPAPVETEKDLAVIIYTSGTTGRPKGAMLSHGNLLHNVESCRLVLQTVEQDRMAVLLPMFHSFMLTVGVFLPLIVGASIVLIRSLHPPRNVLQEIIQRQASVLPAIPQFFRSMVSVPANIQLPLRMCISGAAPLPVQILKEFGEKFPFPLIEGYGLSEASPVVTKNPLNGVRKPGSIGLPIPHVEVTIQNDAGQVLPPGEVGELCVRGGNVMMGYWNQPAETANVMRGEWLLTGDIGYKDSDGYIYITDRKKDMLLVNGINVYPREVEEIIYQFPGVREASVIGIPDPRKGEQPLAFISANEGATVDEKALLQFVRSKLADYKVPKKVVCLPALPRNATGKVLKTTLREMAGTPDTPSQ</sequence>
<dbReference type="InterPro" id="IPR050237">
    <property type="entry name" value="ATP-dep_AMP-bd_enzyme"/>
</dbReference>
<comment type="caution">
    <text evidence="6">The sequence shown here is derived from an EMBL/GenBank/DDBJ whole genome shotgun (WGS) entry which is preliminary data.</text>
</comment>
<dbReference type="Pfam" id="PF13193">
    <property type="entry name" value="AMP-binding_C"/>
    <property type="match status" value="1"/>
</dbReference>
<dbReference type="InterPro" id="IPR025110">
    <property type="entry name" value="AMP-bd_C"/>
</dbReference>
<dbReference type="InterPro" id="IPR042099">
    <property type="entry name" value="ANL_N_sf"/>
</dbReference>
<keyword evidence="3" id="KW-0812">Transmembrane</keyword>
<reference evidence="6 7" key="1">
    <citation type="journal article" date="2011" name="J. Bacteriol.">
        <title>Genome sequence of 'Pedosphaera parvula' Ellin514, an aerobic Verrucomicrobial isolate from pasture soil.</title>
        <authorList>
            <person name="Kant R."/>
            <person name="van Passel M.W."/>
            <person name="Sangwan P."/>
            <person name="Palva A."/>
            <person name="Lucas S."/>
            <person name="Copeland A."/>
            <person name="Lapidus A."/>
            <person name="Glavina Del Rio T."/>
            <person name="Dalin E."/>
            <person name="Tice H."/>
            <person name="Bruce D."/>
            <person name="Goodwin L."/>
            <person name="Pitluck S."/>
            <person name="Chertkov O."/>
            <person name="Larimer F.W."/>
            <person name="Land M.L."/>
            <person name="Hauser L."/>
            <person name="Brettin T.S."/>
            <person name="Detter J.C."/>
            <person name="Han S."/>
            <person name="de Vos W.M."/>
            <person name="Janssen P.H."/>
            <person name="Smidt H."/>
        </authorList>
    </citation>
    <scope>NUCLEOTIDE SEQUENCE [LARGE SCALE GENOMIC DNA]</scope>
    <source>
        <strain evidence="6 7">Ellin514</strain>
    </source>
</reference>
<dbReference type="FunFam" id="3.30.300.30:FF:000008">
    <property type="entry name" value="2,3-dihydroxybenzoate-AMP ligase"/>
    <property type="match status" value="1"/>
</dbReference>
<organism evidence="6 7">
    <name type="scientific">Pedosphaera parvula (strain Ellin514)</name>
    <dbReference type="NCBI Taxonomy" id="320771"/>
    <lineage>
        <taxon>Bacteria</taxon>
        <taxon>Pseudomonadati</taxon>
        <taxon>Verrucomicrobiota</taxon>
        <taxon>Pedosphaerae</taxon>
        <taxon>Pedosphaerales</taxon>
        <taxon>Pedosphaeraceae</taxon>
        <taxon>Pedosphaera</taxon>
    </lineage>
</organism>
<feature type="transmembrane region" description="Helical" evidence="3">
    <location>
        <begin position="199"/>
        <end position="222"/>
    </location>
</feature>
<dbReference type="InterPro" id="IPR020845">
    <property type="entry name" value="AMP-binding_CS"/>
</dbReference>
<comment type="similarity">
    <text evidence="1">Belongs to the ATP-dependent AMP-binding enzyme family.</text>
</comment>
<feature type="domain" description="AMP-dependent synthetase/ligase" evidence="4">
    <location>
        <begin position="7"/>
        <end position="356"/>
    </location>
</feature>
<keyword evidence="3" id="KW-1133">Transmembrane helix</keyword>
<dbReference type="InterPro" id="IPR000873">
    <property type="entry name" value="AMP-dep_synth/lig_dom"/>
</dbReference>
<evidence type="ECO:0000256" key="3">
    <source>
        <dbReference type="SAM" id="Phobius"/>
    </source>
</evidence>
<dbReference type="Proteomes" id="UP000003688">
    <property type="component" value="Unassembled WGS sequence"/>
</dbReference>
<evidence type="ECO:0000313" key="7">
    <source>
        <dbReference type="Proteomes" id="UP000003688"/>
    </source>
</evidence>
<keyword evidence="3" id="KW-0472">Membrane</keyword>
<dbReference type="STRING" id="320771.Cflav_PD0998"/>
<gene>
    <name evidence="6" type="ORF">Cflav_PD0998</name>
</gene>
<keyword evidence="7" id="KW-1185">Reference proteome</keyword>